<evidence type="ECO:0000313" key="13">
    <source>
        <dbReference type="Proteomes" id="UP000008810"/>
    </source>
</evidence>
<sequence>MWEERKLDPAIAVAAALLCVAMAMAVAEAKGKEEPVTELMKGFTAAHSAGSSAGFEPVLHAPNGAFAFGFLRVGESSLDLAVVHLPSSFALWRATPARTADWARPATLSFDDGRLALSVPGPGNGAHSVLWSTLNIVGDTVALLNSSDLVIRRYGGNIRTPWRSFDNPSNTLVAGQNFSGESSTPLVSSNRRFALRMEKTFMALHMEFFFNGGAARTRPAYWRYTAREADAQNATQPPVYGRVDIRGFFGLYIEEQSVDMIAFDTFVAKNLTAAFRRMTLEDDGNLRAYYWAEDSKAWVSDYKAITDQCGLPTSCGPYGLCVPGAPAKAQCQCLVNTTDTAAPQCRAEETADLCADGEKKKQVEFEVVRRRRVSVAYKEQLPPETNKTAAECEESCAADCGCWGAVYSGGSGYCYRLDFPVETLVYEEDDQKMGYFKVRKPQRARRRGMSPGATGATVALALVLAGLAVAGAWEGHRRRWRWRRDDGGGVGMEQELTPGSYKDLKSMDSSNNSFKA</sequence>
<evidence type="ECO:0000256" key="3">
    <source>
        <dbReference type="ARBA" id="ARBA00022729"/>
    </source>
</evidence>
<dbReference type="Pfam" id="PF00954">
    <property type="entry name" value="S_locus_glycop"/>
    <property type="match status" value="1"/>
</dbReference>
<keyword evidence="4" id="KW-1015">Disulfide bond</keyword>
<dbReference type="EMBL" id="CM000883">
    <property type="protein sequence ID" value="KQJ92280.1"/>
    <property type="molecule type" value="Genomic_DNA"/>
</dbReference>
<comment type="catalytic activity">
    <reaction evidence="6">
        <text>L-threonyl-[protein] + ATP = O-phospho-L-threonyl-[protein] + ADP + H(+)</text>
        <dbReference type="Rhea" id="RHEA:46608"/>
        <dbReference type="Rhea" id="RHEA-COMP:11060"/>
        <dbReference type="Rhea" id="RHEA-COMP:11605"/>
        <dbReference type="ChEBI" id="CHEBI:15378"/>
        <dbReference type="ChEBI" id="CHEBI:30013"/>
        <dbReference type="ChEBI" id="CHEBI:30616"/>
        <dbReference type="ChEBI" id="CHEBI:61977"/>
        <dbReference type="ChEBI" id="CHEBI:456216"/>
        <dbReference type="EC" id="2.7.11.1"/>
    </reaction>
</comment>
<dbReference type="EC" id="2.7.11.1" evidence="2"/>
<keyword evidence="9" id="KW-1133">Transmembrane helix</keyword>
<reference evidence="12" key="3">
    <citation type="submission" date="2018-08" db="UniProtKB">
        <authorList>
            <consortium name="EnsemblPlants"/>
        </authorList>
    </citation>
    <scope>IDENTIFICATION</scope>
    <source>
        <strain evidence="12">cv. Bd21</strain>
    </source>
</reference>
<dbReference type="InterPro" id="IPR051343">
    <property type="entry name" value="G-type_lectin_kinases/EP1-like"/>
</dbReference>
<evidence type="ECO:0000256" key="9">
    <source>
        <dbReference type="SAM" id="Phobius"/>
    </source>
</evidence>
<evidence type="ECO:0000256" key="1">
    <source>
        <dbReference type="ARBA" id="ARBA00004479"/>
    </source>
</evidence>
<keyword evidence="9" id="KW-0812">Transmembrane</keyword>
<dbReference type="RefSeq" id="XP_003577053.1">
    <property type="nucleotide sequence ID" value="XM_003577005.4"/>
</dbReference>
<proteinExistence type="predicted"/>
<dbReference type="OMA" id="PQCHAGE"/>
<dbReference type="eggNOG" id="ENOG502QU25">
    <property type="taxonomic scope" value="Eukaryota"/>
</dbReference>
<comment type="catalytic activity">
    <reaction evidence="7">
        <text>L-seryl-[protein] + ATP = O-phospho-L-seryl-[protein] + ADP + H(+)</text>
        <dbReference type="Rhea" id="RHEA:17989"/>
        <dbReference type="Rhea" id="RHEA-COMP:9863"/>
        <dbReference type="Rhea" id="RHEA-COMP:11604"/>
        <dbReference type="ChEBI" id="CHEBI:15378"/>
        <dbReference type="ChEBI" id="CHEBI:29999"/>
        <dbReference type="ChEBI" id="CHEBI:30616"/>
        <dbReference type="ChEBI" id="CHEBI:83421"/>
        <dbReference type="ChEBI" id="CHEBI:456216"/>
        <dbReference type="EC" id="2.7.11.1"/>
    </reaction>
</comment>
<reference evidence="11" key="2">
    <citation type="submission" date="2017-06" db="EMBL/GenBank/DDBJ databases">
        <title>WGS assembly of Brachypodium distachyon.</title>
        <authorList>
            <consortium name="The International Brachypodium Initiative"/>
            <person name="Lucas S."/>
            <person name="Harmon-Smith M."/>
            <person name="Lail K."/>
            <person name="Tice H."/>
            <person name="Grimwood J."/>
            <person name="Bruce D."/>
            <person name="Barry K."/>
            <person name="Shu S."/>
            <person name="Lindquist E."/>
            <person name="Wang M."/>
            <person name="Pitluck S."/>
            <person name="Vogel J.P."/>
            <person name="Garvin D.F."/>
            <person name="Mockler T.C."/>
            <person name="Schmutz J."/>
            <person name="Rokhsar D."/>
            <person name="Bevan M.W."/>
        </authorList>
    </citation>
    <scope>NUCLEOTIDE SEQUENCE</scope>
    <source>
        <strain evidence="11">Bd21</strain>
    </source>
</reference>
<dbReference type="InterPro" id="IPR000858">
    <property type="entry name" value="S_locus_glycoprot_dom"/>
</dbReference>
<evidence type="ECO:0000256" key="2">
    <source>
        <dbReference type="ARBA" id="ARBA00012513"/>
    </source>
</evidence>
<dbReference type="KEGG" id="bdi:100836071"/>
<evidence type="ECO:0000256" key="8">
    <source>
        <dbReference type="SAM" id="MobiDB-lite"/>
    </source>
</evidence>
<dbReference type="HOGENOM" id="CLU_042865_0_0_1"/>
<evidence type="ECO:0000259" key="10">
    <source>
        <dbReference type="Pfam" id="PF00954"/>
    </source>
</evidence>
<name>I1IUE0_BRADI</name>
<organism evidence="12">
    <name type="scientific">Brachypodium distachyon</name>
    <name type="common">Purple false brome</name>
    <name type="synonym">Trachynia distachya</name>
    <dbReference type="NCBI Taxonomy" id="15368"/>
    <lineage>
        <taxon>Eukaryota</taxon>
        <taxon>Viridiplantae</taxon>
        <taxon>Streptophyta</taxon>
        <taxon>Embryophyta</taxon>
        <taxon>Tracheophyta</taxon>
        <taxon>Spermatophyta</taxon>
        <taxon>Magnoliopsida</taxon>
        <taxon>Liliopsida</taxon>
        <taxon>Poales</taxon>
        <taxon>Poaceae</taxon>
        <taxon>BOP clade</taxon>
        <taxon>Pooideae</taxon>
        <taxon>Stipodae</taxon>
        <taxon>Brachypodieae</taxon>
        <taxon>Brachypodium</taxon>
    </lineage>
</organism>
<dbReference type="OrthoDB" id="590879at2759"/>
<feature type="compositionally biased region" description="Polar residues" evidence="8">
    <location>
        <begin position="507"/>
        <end position="516"/>
    </location>
</feature>
<protein>
    <recommendedName>
        <fullName evidence="2">non-specific serine/threonine protein kinase</fullName>
        <ecNumber evidence="2">2.7.11.1</ecNumber>
    </recommendedName>
</protein>
<comment type="subcellular location">
    <subcellularLocation>
        <location evidence="1">Membrane</location>
        <topology evidence="1">Single-pass type I membrane protein</topology>
    </subcellularLocation>
</comment>
<dbReference type="PANTHER" id="PTHR47976">
    <property type="entry name" value="G-TYPE LECTIN S-RECEPTOR-LIKE SERINE/THREONINE-PROTEIN KINASE SD2-5"/>
    <property type="match status" value="1"/>
</dbReference>
<dbReference type="AlphaFoldDB" id="I1IUE0"/>
<keyword evidence="13" id="KW-1185">Reference proteome</keyword>
<feature type="region of interest" description="Disordered" evidence="8">
    <location>
        <begin position="487"/>
        <end position="516"/>
    </location>
</feature>
<dbReference type="GeneID" id="100836071"/>
<dbReference type="GO" id="GO:0004674">
    <property type="term" value="F:protein serine/threonine kinase activity"/>
    <property type="evidence" value="ECO:0007669"/>
    <property type="project" value="UniProtKB-EC"/>
</dbReference>
<dbReference type="EnsemblPlants" id="KQJ92280">
    <property type="protein sequence ID" value="KQJ92280"/>
    <property type="gene ID" value="BRADI_4g42640v3"/>
</dbReference>
<dbReference type="SUPFAM" id="SSF51110">
    <property type="entry name" value="alpha-D-mannose-specific plant lectins"/>
    <property type="match status" value="1"/>
</dbReference>
<dbReference type="STRING" id="15368.I1IUE0"/>
<evidence type="ECO:0000256" key="7">
    <source>
        <dbReference type="ARBA" id="ARBA00048679"/>
    </source>
</evidence>
<reference evidence="11 12" key="1">
    <citation type="journal article" date="2010" name="Nature">
        <title>Genome sequencing and analysis of the model grass Brachypodium distachyon.</title>
        <authorList>
            <consortium name="International Brachypodium Initiative"/>
        </authorList>
    </citation>
    <scope>NUCLEOTIDE SEQUENCE [LARGE SCALE GENOMIC DNA]</scope>
    <source>
        <strain evidence="11">Bd21</strain>
        <strain evidence="12">cv. Bd21</strain>
    </source>
</reference>
<keyword evidence="5" id="KW-0675">Receptor</keyword>
<keyword evidence="3" id="KW-0732">Signal</keyword>
<evidence type="ECO:0000256" key="6">
    <source>
        <dbReference type="ARBA" id="ARBA00047899"/>
    </source>
</evidence>
<dbReference type="GO" id="GO:0016020">
    <property type="term" value="C:membrane"/>
    <property type="evidence" value="ECO:0007669"/>
    <property type="project" value="UniProtKB-SubCell"/>
</dbReference>
<dbReference type="GO" id="GO:0048544">
    <property type="term" value="P:recognition of pollen"/>
    <property type="evidence" value="ECO:0007669"/>
    <property type="project" value="InterPro"/>
</dbReference>
<evidence type="ECO:0000313" key="11">
    <source>
        <dbReference type="EMBL" id="KQJ92280.1"/>
    </source>
</evidence>
<evidence type="ECO:0000313" key="12">
    <source>
        <dbReference type="EnsemblPlants" id="KQJ92280"/>
    </source>
</evidence>
<dbReference type="InterPro" id="IPR036426">
    <property type="entry name" value="Bulb-type_lectin_dom_sf"/>
</dbReference>
<keyword evidence="9" id="KW-0472">Membrane</keyword>
<dbReference type="Proteomes" id="UP000008810">
    <property type="component" value="Chromosome 4"/>
</dbReference>
<gene>
    <name evidence="12" type="primary">LOC100836071</name>
    <name evidence="11" type="ORF">BRADI_4g42640v3</name>
</gene>
<evidence type="ECO:0000256" key="5">
    <source>
        <dbReference type="ARBA" id="ARBA00023170"/>
    </source>
</evidence>
<feature type="domain" description="S-locus glycoprotein" evidence="10">
    <location>
        <begin position="272"/>
        <end position="334"/>
    </location>
</feature>
<evidence type="ECO:0000256" key="4">
    <source>
        <dbReference type="ARBA" id="ARBA00023157"/>
    </source>
</evidence>
<feature type="transmembrane region" description="Helical" evidence="9">
    <location>
        <begin position="452"/>
        <end position="473"/>
    </location>
</feature>
<accession>I1IUE0</accession>
<dbReference type="Gramene" id="KQJ92280">
    <property type="protein sequence ID" value="KQJ92280"/>
    <property type="gene ID" value="BRADI_4g42640v3"/>
</dbReference>